<feature type="transmembrane region" description="Helical" evidence="8">
    <location>
        <begin position="260"/>
        <end position="286"/>
    </location>
</feature>
<evidence type="ECO:0000256" key="3">
    <source>
        <dbReference type="ARBA" id="ARBA00022692"/>
    </source>
</evidence>
<evidence type="ECO:0000256" key="4">
    <source>
        <dbReference type="ARBA" id="ARBA00022989"/>
    </source>
</evidence>
<dbReference type="Pfam" id="PF07690">
    <property type="entry name" value="MFS_1"/>
    <property type="match status" value="1"/>
</dbReference>
<keyword evidence="10" id="KW-1185">Reference proteome</keyword>
<feature type="transmembrane region" description="Helical" evidence="8">
    <location>
        <begin position="119"/>
        <end position="138"/>
    </location>
</feature>
<gene>
    <name evidence="9" type="ORF">Q8F55_006122</name>
</gene>
<comment type="caution">
    <text evidence="9">The sequence shown here is derived from an EMBL/GenBank/DDBJ whole genome shotgun (WGS) entry which is preliminary data.</text>
</comment>
<evidence type="ECO:0000313" key="9">
    <source>
        <dbReference type="EMBL" id="KAL1409289.1"/>
    </source>
</evidence>
<comment type="subcellular location">
    <subcellularLocation>
        <location evidence="1">Endomembrane system</location>
        <topology evidence="1">Multi-pass membrane protein</topology>
    </subcellularLocation>
</comment>
<feature type="transmembrane region" description="Helical" evidence="8">
    <location>
        <begin position="548"/>
        <end position="567"/>
    </location>
</feature>
<feature type="transmembrane region" description="Helical" evidence="8">
    <location>
        <begin position="336"/>
        <end position="359"/>
    </location>
</feature>
<dbReference type="InterPro" id="IPR036259">
    <property type="entry name" value="MFS_trans_sf"/>
</dbReference>
<protein>
    <recommendedName>
        <fullName evidence="11">Major facilitator superfamily (MFS) profile domain-containing protein</fullName>
    </recommendedName>
</protein>
<evidence type="ECO:0000256" key="8">
    <source>
        <dbReference type="SAM" id="Phobius"/>
    </source>
</evidence>
<feature type="transmembrane region" description="Helical" evidence="8">
    <location>
        <begin position="469"/>
        <end position="490"/>
    </location>
</feature>
<keyword evidence="4 8" id="KW-1133">Transmembrane helix</keyword>
<feature type="transmembrane region" description="Helical" evidence="8">
    <location>
        <begin position="144"/>
        <end position="167"/>
    </location>
</feature>
<feature type="transmembrane region" description="Helical" evidence="8">
    <location>
        <begin position="176"/>
        <end position="196"/>
    </location>
</feature>
<feature type="transmembrane region" description="Helical" evidence="8">
    <location>
        <begin position="399"/>
        <end position="418"/>
    </location>
</feature>
<evidence type="ECO:0008006" key="11">
    <source>
        <dbReference type="Google" id="ProtNLM"/>
    </source>
</evidence>
<feature type="transmembrane region" description="Helical" evidence="8">
    <location>
        <begin position="298"/>
        <end position="316"/>
    </location>
</feature>
<evidence type="ECO:0000313" key="10">
    <source>
        <dbReference type="Proteomes" id="UP001565368"/>
    </source>
</evidence>
<feature type="transmembrane region" description="Helical" evidence="8">
    <location>
        <begin position="430"/>
        <end position="449"/>
    </location>
</feature>
<evidence type="ECO:0000256" key="6">
    <source>
        <dbReference type="ARBA" id="ARBA00023136"/>
    </source>
</evidence>
<dbReference type="PANTHER" id="PTHR23501:SF92">
    <property type="entry name" value="GLUTATHIONE EXCHANGER 1-RELATED"/>
    <property type="match status" value="1"/>
</dbReference>
<keyword evidence="3 8" id="KW-0812">Transmembrane</keyword>
<evidence type="ECO:0000256" key="7">
    <source>
        <dbReference type="SAM" id="MobiDB-lite"/>
    </source>
</evidence>
<dbReference type="EMBL" id="JBBXJM010000004">
    <property type="protein sequence ID" value="KAL1409289.1"/>
    <property type="molecule type" value="Genomic_DNA"/>
</dbReference>
<keyword evidence="2" id="KW-0813">Transport</keyword>
<proteinExistence type="predicted"/>
<name>A0ABR3Q3H1_9TREE</name>
<dbReference type="Gene3D" id="1.20.1250.20">
    <property type="entry name" value="MFS general substrate transporter like domains"/>
    <property type="match status" value="2"/>
</dbReference>
<evidence type="ECO:0000256" key="5">
    <source>
        <dbReference type="ARBA" id="ARBA00023065"/>
    </source>
</evidence>
<sequence>MSQPTTLYPQLATDEKGRDVEDVQSSDDDNDTRKDVPYGIQHIEATVHTFTRVDYWILFLSIFLVGCFDNMSRTPYQAAALSSWSAAARSSTLGVTRAVISAAAQPVYAKLSDFLGRPFVIMVFTVIYVVGCIVQATSQNFDNYMGGFVLFVLAFSGQAVTFAVLIADTTSTRSRVAFSLVPSLHITINAWVSGTIAQKIMKSSTWRWGFAIGSITVPILTIPLLATLLLGKRRAERRGLLAGVPKLTSVMRRSSGWKDLFWRVDAVGLLLLAASLALMLIPLTLGGGSKARWAQAKQIVPLVVGVVVALPAFLIWQWKGARYPIIPFRMLKDRHVLCSFAISTLSAIAASSQGSYLYYTLLVSFSRSVESATRIQNIYTFVRTVGGLAVGFVIRKVPFLRPFIMAGGLAFVLAYGLLYRYRGGHSDGDIAGLIAAETILGLAAALAYFPAQTALQVVVKHEHVAATTALFTACFSVGSAIGAAMTGAIWTSMMPDKLLQGLQGANVPDAAKIAKEVYGNPLKFIEKNPVGSVARVAVEGAYRDVQRYICISGLVAGVLLFAFSFGLHNPRLGDKQSLDDEQLEAIGMGDGQTRREGKADAASPDLDSQALPPAHVNK</sequence>
<dbReference type="RefSeq" id="XP_069209233.1">
    <property type="nucleotide sequence ID" value="XM_069354591.1"/>
</dbReference>
<dbReference type="InterPro" id="IPR011701">
    <property type="entry name" value="MFS"/>
</dbReference>
<accession>A0ABR3Q3H1</accession>
<evidence type="ECO:0000256" key="1">
    <source>
        <dbReference type="ARBA" id="ARBA00004127"/>
    </source>
</evidence>
<dbReference type="SUPFAM" id="SSF103473">
    <property type="entry name" value="MFS general substrate transporter"/>
    <property type="match status" value="1"/>
</dbReference>
<feature type="transmembrane region" description="Helical" evidence="8">
    <location>
        <begin position="208"/>
        <end position="230"/>
    </location>
</feature>
<dbReference type="GeneID" id="95987165"/>
<evidence type="ECO:0000256" key="2">
    <source>
        <dbReference type="ARBA" id="ARBA00022448"/>
    </source>
</evidence>
<reference evidence="9 10" key="1">
    <citation type="submission" date="2023-08" db="EMBL/GenBank/DDBJ databases">
        <title>Annotated Genome Sequence of Vanrija albida AlHP1.</title>
        <authorList>
            <person name="Herzog R."/>
        </authorList>
    </citation>
    <scope>NUCLEOTIDE SEQUENCE [LARGE SCALE GENOMIC DNA]</scope>
    <source>
        <strain evidence="9 10">AlHP1</strain>
    </source>
</reference>
<organism evidence="9 10">
    <name type="scientific">Vanrija albida</name>
    <dbReference type="NCBI Taxonomy" id="181172"/>
    <lineage>
        <taxon>Eukaryota</taxon>
        <taxon>Fungi</taxon>
        <taxon>Dikarya</taxon>
        <taxon>Basidiomycota</taxon>
        <taxon>Agaricomycotina</taxon>
        <taxon>Tremellomycetes</taxon>
        <taxon>Trichosporonales</taxon>
        <taxon>Trichosporonaceae</taxon>
        <taxon>Vanrija</taxon>
    </lineage>
</organism>
<dbReference type="Proteomes" id="UP001565368">
    <property type="component" value="Unassembled WGS sequence"/>
</dbReference>
<keyword evidence="6 8" id="KW-0472">Membrane</keyword>
<feature type="region of interest" description="Disordered" evidence="7">
    <location>
        <begin position="578"/>
        <end position="618"/>
    </location>
</feature>
<keyword evidence="5" id="KW-0406">Ion transport</keyword>
<feature type="region of interest" description="Disordered" evidence="7">
    <location>
        <begin position="1"/>
        <end position="34"/>
    </location>
</feature>
<dbReference type="PANTHER" id="PTHR23501">
    <property type="entry name" value="MAJOR FACILITATOR SUPERFAMILY"/>
    <property type="match status" value="1"/>
</dbReference>